<name>A0A6C0D2H0_9ZZZZ</name>
<proteinExistence type="predicted"/>
<organism evidence="2">
    <name type="scientific">viral metagenome</name>
    <dbReference type="NCBI Taxonomy" id="1070528"/>
    <lineage>
        <taxon>unclassified sequences</taxon>
        <taxon>metagenomes</taxon>
        <taxon>organismal metagenomes</taxon>
    </lineage>
</organism>
<evidence type="ECO:0000313" key="2">
    <source>
        <dbReference type="EMBL" id="QHT10274.1"/>
    </source>
</evidence>
<sequence length="130" mass="14489">MHKYSVQGLSSNPKIPSSPMQALETNKPHQAAKIFLDSLETSKTPVRISFNHVEVTNVKGKTIKYFVDVENKKFFKSEPMDIVTPPTRPPLPPITAPAAKRMLAFAMKGAVAHNDRLEKKKSTEKKKTSS</sequence>
<protein>
    <submittedName>
        <fullName evidence="2">Uncharacterized protein</fullName>
    </submittedName>
</protein>
<accession>A0A6C0D2H0</accession>
<feature type="region of interest" description="Disordered" evidence="1">
    <location>
        <begin position="1"/>
        <end position="27"/>
    </location>
</feature>
<feature type="compositionally biased region" description="Polar residues" evidence="1">
    <location>
        <begin position="7"/>
        <end position="24"/>
    </location>
</feature>
<dbReference type="AlphaFoldDB" id="A0A6C0D2H0"/>
<reference evidence="2" key="1">
    <citation type="journal article" date="2020" name="Nature">
        <title>Giant virus diversity and host interactions through global metagenomics.</title>
        <authorList>
            <person name="Schulz F."/>
            <person name="Roux S."/>
            <person name="Paez-Espino D."/>
            <person name="Jungbluth S."/>
            <person name="Walsh D.A."/>
            <person name="Denef V.J."/>
            <person name="McMahon K.D."/>
            <person name="Konstantinidis K.T."/>
            <person name="Eloe-Fadrosh E.A."/>
            <person name="Kyrpides N.C."/>
            <person name="Woyke T."/>
        </authorList>
    </citation>
    <scope>NUCLEOTIDE SEQUENCE</scope>
    <source>
        <strain evidence="2">GVMAG-M-3300023174-104</strain>
    </source>
</reference>
<evidence type="ECO:0000256" key="1">
    <source>
        <dbReference type="SAM" id="MobiDB-lite"/>
    </source>
</evidence>
<dbReference type="EMBL" id="MN739519">
    <property type="protein sequence ID" value="QHT10274.1"/>
    <property type="molecule type" value="Genomic_DNA"/>
</dbReference>